<proteinExistence type="predicted"/>
<gene>
    <name evidence="4" type="ORF">F4Y60_02130</name>
</gene>
<dbReference type="InterPro" id="IPR036770">
    <property type="entry name" value="Ankyrin_rpt-contain_sf"/>
</dbReference>
<name>A0A6B0XW47_9RHOB</name>
<reference evidence="4" key="1">
    <citation type="submission" date="2019-09" db="EMBL/GenBank/DDBJ databases">
        <title>Characterisation of the sponge microbiome using genome-centric metagenomics.</title>
        <authorList>
            <person name="Engelberts J.P."/>
            <person name="Robbins S.J."/>
            <person name="De Goeij J.M."/>
            <person name="Aranda M."/>
            <person name="Bell S.C."/>
            <person name="Webster N.S."/>
        </authorList>
    </citation>
    <scope>NUCLEOTIDE SEQUENCE</scope>
    <source>
        <strain evidence="4">SB0664_bin_43</strain>
    </source>
</reference>
<dbReference type="SUPFAM" id="SSF48403">
    <property type="entry name" value="Ankyrin repeat"/>
    <property type="match status" value="1"/>
</dbReference>
<dbReference type="PANTHER" id="PTHR24189:SF50">
    <property type="entry name" value="ANKYRIN REPEAT AND SOCS BOX PROTEIN 2"/>
    <property type="match status" value="1"/>
</dbReference>
<dbReference type="EMBL" id="VXRY01000084">
    <property type="protein sequence ID" value="MXY32891.1"/>
    <property type="molecule type" value="Genomic_DNA"/>
</dbReference>
<dbReference type="AlphaFoldDB" id="A0A6B0XW47"/>
<evidence type="ECO:0000256" key="1">
    <source>
        <dbReference type="ARBA" id="ARBA00022737"/>
    </source>
</evidence>
<dbReference type="InterPro" id="IPR002110">
    <property type="entry name" value="Ankyrin_rpt"/>
</dbReference>
<dbReference type="Gene3D" id="1.25.40.20">
    <property type="entry name" value="Ankyrin repeat-containing domain"/>
    <property type="match status" value="3"/>
</dbReference>
<comment type="caution">
    <text evidence="4">The sequence shown here is derived from an EMBL/GenBank/DDBJ whole genome shotgun (WGS) entry which is preliminary data.</text>
</comment>
<sequence length="508" mass="54605">MANSVIRVRRDAKALQYACAAGDRDALARAKAVLGTDPAAASHADALRVLAKEAGYASWSVLKFAAETRAMDRTGRLDRLKMALFHGQGWRVECLLEAAPDITRDNLGIMCALYDVEGVREALEARPNAVNEPVLGPRTPILHLAFSRWWRNGGSEDDMLATADALKAAGANVNDSYAQVPGNSLSALYGAVGHASNLRLAAWLLDNGADPNDGESLYHACEVGAPALRVLLDHGATTARTNALPRALDFNDPEMVEALLEGGADPNESIHWPEASGEAPFVIPALHQAARRLCSRRIVARLLDAGGNPDAIAWGHTAHALARMYGNDGAAEEMASRGCRTGLDLEEVAIADAVAGRAARRIDPERLPEPTRDMVRSQIHLPHALCRTKALVEIGLPHDRPDPQGLTPVQVAGWEGIPDVMAYLLSLGVSLDHVNGYGGDLMSTIVHGSENAPRGRKRDHVACARLALEAGAPIRRQEVEFAGVFEMAEFLNDWAEEHPDQVTEDRLG</sequence>
<protein>
    <submittedName>
        <fullName evidence="4">Uncharacterized protein</fullName>
    </submittedName>
</protein>
<evidence type="ECO:0000256" key="2">
    <source>
        <dbReference type="ARBA" id="ARBA00023043"/>
    </source>
</evidence>
<dbReference type="PANTHER" id="PTHR24189">
    <property type="entry name" value="MYOTROPHIN"/>
    <property type="match status" value="1"/>
</dbReference>
<evidence type="ECO:0000256" key="3">
    <source>
        <dbReference type="PROSITE-ProRule" id="PRU00023"/>
    </source>
</evidence>
<feature type="repeat" description="ANK" evidence="3">
    <location>
        <begin position="404"/>
        <end position="436"/>
    </location>
</feature>
<organism evidence="4">
    <name type="scientific">Boseongicola sp. SB0664_bin_43</name>
    <dbReference type="NCBI Taxonomy" id="2604844"/>
    <lineage>
        <taxon>Bacteria</taxon>
        <taxon>Pseudomonadati</taxon>
        <taxon>Pseudomonadota</taxon>
        <taxon>Alphaproteobacteria</taxon>
        <taxon>Rhodobacterales</taxon>
        <taxon>Paracoccaceae</taxon>
        <taxon>Boseongicola</taxon>
    </lineage>
</organism>
<dbReference type="SMART" id="SM00248">
    <property type="entry name" value="ANK"/>
    <property type="match status" value="4"/>
</dbReference>
<accession>A0A6B0XW47</accession>
<keyword evidence="1" id="KW-0677">Repeat</keyword>
<dbReference type="InterPro" id="IPR050745">
    <property type="entry name" value="Multifunctional_regulatory"/>
</dbReference>
<dbReference type="PROSITE" id="PS50088">
    <property type="entry name" value="ANK_REPEAT"/>
    <property type="match status" value="1"/>
</dbReference>
<dbReference type="Pfam" id="PF12796">
    <property type="entry name" value="Ank_2"/>
    <property type="match status" value="1"/>
</dbReference>
<evidence type="ECO:0000313" key="4">
    <source>
        <dbReference type="EMBL" id="MXY32891.1"/>
    </source>
</evidence>
<keyword evidence="2 3" id="KW-0040">ANK repeat</keyword>